<evidence type="ECO:0000313" key="1">
    <source>
        <dbReference type="EMBL" id="AOR74075.1"/>
    </source>
</evidence>
<dbReference type="EMBL" id="CP017151">
    <property type="protein sequence ID" value="AOR74075.1"/>
    <property type="molecule type" value="Genomic_DNA"/>
</dbReference>
<dbReference type="RefSeq" id="WP_164475303.1">
    <property type="nucleotide sequence ID" value="NZ_CP034099.1"/>
</dbReference>
<gene>
    <name evidence="1" type="ORF">LACFE_CDS0608</name>
</gene>
<protein>
    <submittedName>
        <fullName evidence="1">Uncharacterized protein</fullName>
    </submittedName>
</protein>
<dbReference type="Proteomes" id="UP000094714">
    <property type="component" value="Chromosome"/>
</dbReference>
<reference evidence="1 2" key="1">
    <citation type="submission" date="2016-09" db="EMBL/GenBank/DDBJ databases">
        <title>Genome Sequence of the Lactobacillus fermentum strain NCC2970 (CNCM I-5068).</title>
        <authorList>
            <person name="Barretto C."/>
            <person name="Ngom-Bru C."/>
            <person name="Genevaz A."/>
            <person name="Fournier C."/>
            <person name="Moine D."/>
            <person name="Kassam M."/>
            <person name="Iltis A."/>
            <person name="Sagory-Zalkind P."/>
            <person name="Faucherand G."/>
            <person name="Descombes P."/>
            <person name="Duboux S."/>
        </authorList>
    </citation>
    <scope>NUCLEOTIDE SEQUENCE [LARGE SCALE GENOMIC DNA]</scope>
    <source>
        <strain evidence="1 2">NCC2970</strain>
    </source>
</reference>
<organism evidence="1 2">
    <name type="scientific">Limosilactobacillus fermentum</name>
    <name type="common">Lactobacillus fermentum</name>
    <dbReference type="NCBI Taxonomy" id="1613"/>
    <lineage>
        <taxon>Bacteria</taxon>
        <taxon>Bacillati</taxon>
        <taxon>Bacillota</taxon>
        <taxon>Bacilli</taxon>
        <taxon>Lactobacillales</taxon>
        <taxon>Lactobacillaceae</taxon>
        <taxon>Limosilactobacillus</taxon>
    </lineage>
</organism>
<proteinExistence type="predicted"/>
<name>A0A1D7ZW39_LIMFE</name>
<accession>A0A1D7ZW39</accession>
<dbReference type="AlphaFoldDB" id="A0A1D7ZW39"/>
<sequence>MADWKRIRKRLRENLMDLLQIFASEDDYVRNGRKRRHTKYGDVDRNNNLISDDQEK</sequence>
<evidence type="ECO:0000313" key="2">
    <source>
        <dbReference type="Proteomes" id="UP000094714"/>
    </source>
</evidence>